<organism evidence="9 10">
    <name type="scientific">Actibacterium atlanticum</name>
    <dbReference type="NCBI Taxonomy" id="1461693"/>
    <lineage>
        <taxon>Bacteria</taxon>
        <taxon>Pseudomonadati</taxon>
        <taxon>Pseudomonadota</taxon>
        <taxon>Alphaproteobacteria</taxon>
        <taxon>Rhodobacterales</taxon>
        <taxon>Roseobacteraceae</taxon>
        <taxon>Actibacterium</taxon>
    </lineage>
</organism>
<dbReference type="GO" id="GO:0005886">
    <property type="term" value="C:plasma membrane"/>
    <property type="evidence" value="ECO:0007669"/>
    <property type="project" value="UniProtKB-SubCell"/>
</dbReference>
<dbReference type="STRING" id="1461693.ATO10_07752"/>
<dbReference type="OrthoDB" id="1072135at2"/>
<comment type="caution">
    <text evidence="9">The sequence shown here is derived from an EMBL/GenBank/DDBJ whole genome shotgun (WGS) entry which is preliminary data.</text>
</comment>
<dbReference type="EMBL" id="AQQY01000004">
    <property type="protein sequence ID" value="KCV82267.1"/>
    <property type="molecule type" value="Genomic_DNA"/>
</dbReference>
<dbReference type="PANTHER" id="PTHR40074:SF2">
    <property type="entry name" value="O-ACETYLTRANSFERASE WECH"/>
    <property type="match status" value="1"/>
</dbReference>
<evidence type="ECO:0000313" key="9">
    <source>
        <dbReference type="EMBL" id="KCV82267.1"/>
    </source>
</evidence>
<feature type="transmembrane region" description="Helical" evidence="7">
    <location>
        <begin position="172"/>
        <end position="188"/>
    </location>
</feature>
<feature type="transmembrane region" description="Helical" evidence="7">
    <location>
        <begin position="240"/>
        <end position="262"/>
    </location>
</feature>
<evidence type="ECO:0000256" key="7">
    <source>
        <dbReference type="SAM" id="Phobius"/>
    </source>
</evidence>
<evidence type="ECO:0000256" key="3">
    <source>
        <dbReference type="ARBA" id="ARBA00022475"/>
    </source>
</evidence>
<protein>
    <submittedName>
        <fullName evidence="9">Acyltransferase 3</fullName>
    </submittedName>
</protein>
<dbReference type="GO" id="GO:0009246">
    <property type="term" value="P:enterobacterial common antigen biosynthetic process"/>
    <property type="evidence" value="ECO:0007669"/>
    <property type="project" value="TreeGrafter"/>
</dbReference>
<accession>A0A058ZM64</accession>
<name>A0A058ZM64_9RHOB</name>
<feature type="transmembrane region" description="Helical" evidence="7">
    <location>
        <begin position="331"/>
        <end position="355"/>
    </location>
</feature>
<comment type="subcellular location">
    <subcellularLocation>
        <location evidence="1">Cell membrane</location>
        <topology evidence="1">Multi-pass membrane protein</topology>
    </subcellularLocation>
</comment>
<keyword evidence="3" id="KW-1003">Cell membrane</keyword>
<dbReference type="Proteomes" id="UP000024836">
    <property type="component" value="Unassembled WGS sequence"/>
</dbReference>
<keyword evidence="4 7" id="KW-0812">Transmembrane</keyword>
<gene>
    <name evidence="9" type="ORF">ATO10_07752</name>
</gene>
<feature type="transmembrane region" description="Helical" evidence="7">
    <location>
        <begin position="300"/>
        <end position="319"/>
    </location>
</feature>
<proteinExistence type="inferred from homology"/>
<evidence type="ECO:0000259" key="8">
    <source>
        <dbReference type="Pfam" id="PF01757"/>
    </source>
</evidence>
<dbReference type="Pfam" id="PF01757">
    <property type="entry name" value="Acyl_transf_3"/>
    <property type="match status" value="1"/>
</dbReference>
<feature type="transmembrane region" description="Helical" evidence="7">
    <location>
        <begin position="208"/>
        <end position="228"/>
    </location>
</feature>
<feature type="domain" description="Acyltransferase 3" evidence="8">
    <location>
        <begin position="15"/>
        <end position="350"/>
    </location>
</feature>
<evidence type="ECO:0000256" key="1">
    <source>
        <dbReference type="ARBA" id="ARBA00004651"/>
    </source>
</evidence>
<feature type="transmembrane region" description="Helical" evidence="7">
    <location>
        <begin position="147"/>
        <end position="165"/>
    </location>
</feature>
<dbReference type="RefSeq" id="WP_035250116.1">
    <property type="nucleotide sequence ID" value="NZ_AQQY01000004.1"/>
</dbReference>
<keyword evidence="5 7" id="KW-1133">Transmembrane helix</keyword>
<feature type="transmembrane region" description="Helical" evidence="7">
    <location>
        <begin position="274"/>
        <end position="293"/>
    </location>
</feature>
<keyword evidence="6 7" id="KW-0472">Membrane</keyword>
<comment type="similarity">
    <text evidence="2">Belongs to the acyltransferase 3 family.</text>
</comment>
<keyword evidence="10" id="KW-1185">Reference proteome</keyword>
<feature type="transmembrane region" description="Helical" evidence="7">
    <location>
        <begin position="14"/>
        <end position="35"/>
    </location>
</feature>
<evidence type="ECO:0000313" key="10">
    <source>
        <dbReference type="Proteomes" id="UP000024836"/>
    </source>
</evidence>
<evidence type="ECO:0000256" key="6">
    <source>
        <dbReference type="ARBA" id="ARBA00023136"/>
    </source>
</evidence>
<dbReference type="PANTHER" id="PTHR40074">
    <property type="entry name" value="O-ACETYLTRANSFERASE WECH"/>
    <property type="match status" value="1"/>
</dbReference>
<feature type="transmembrane region" description="Helical" evidence="7">
    <location>
        <begin position="98"/>
        <end position="115"/>
    </location>
</feature>
<evidence type="ECO:0000256" key="2">
    <source>
        <dbReference type="ARBA" id="ARBA00007400"/>
    </source>
</evidence>
<reference evidence="9 10" key="1">
    <citation type="submission" date="2013-04" db="EMBL/GenBank/DDBJ databases">
        <title>Shimia sp. 22II-S11-Z10 Genome Sequencing.</title>
        <authorList>
            <person name="Lai Q."/>
            <person name="Li G."/>
            <person name="Shao Z."/>
        </authorList>
    </citation>
    <scope>NUCLEOTIDE SEQUENCE [LARGE SCALE GENOMIC DNA]</scope>
    <source>
        <strain evidence="10">22II-S11-Z10</strain>
    </source>
</reference>
<dbReference type="InterPro" id="IPR002656">
    <property type="entry name" value="Acyl_transf_3_dom"/>
</dbReference>
<evidence type="ECO:0000256" key="5">
    <source>
        <dbReference type="ARBA" id="ARBA00022989"/>
    </source>
</evidence>
<keyword evidence="9" id="KW-0012">Acyltransferase</keyword>
<dbReference type="eggNOG" id="COG3274">
    <property type="taxonomic scope" value="Bacteria"/>
</dbReference>
<dbReference type="GO" id="GO:0016413">
    <property type="term" value="F:O-acetyltransferase activity"/>
    <property type="evidence" value="ECO:0007669"/>
    <property type="project" value="TreeGrafter"/>
</dbReference>
<feature type="transmembrane region" description="Helical" evidence="7">
    <location>
        <begin position="55"/>
        <end position="77"/>
    </location>
</feature>
<dbReference type="AlphaFoldDB" id="A0A058ZM64"/>
<sequence>MPETPLASAPKDRLVWVDALRLMAGLSMVGLHATADANGQPWPDYPVEDRVLPMLLRAVIYTARTELFLIISVFLLLMALDARPKSYGQTISVQARRLLVPFAFWTGFYALYGLIKADAFGYLDAGVRELQDPVAWLGYVTLGSVKYHMHFIPTLFGLLLFFPLFRLAQRHPFLGLMVLACLLIKRELDGFIYPTFWGEAVLPYLVRSVKILTYVGYGLVAGSCLGLWQRQTLQARARFFPLLLFFGALLFLFKLIATYKTIETGQWPFGYTAGYWADFLMPVALFGLCMSLAHKQWPPVLSRLAPFSFGIYLCHPIFLDLAEIALRDSTMSPMALIAIKMGCTVSATCLFVYILSRLRALAWTIGLGPLPSLAPKFVKRPS</sequence>
<keyword evidence="9" id="KW-0808">Transferase</keyword>
<evidence type="ECO:0000256" key="4">
    <source>
        <dbReference type="ARBA" id="ARBA00022692"/>
    </source>
</evidence>